<comment type="similarity">
    <text evidence="2 10">Belongs to the LolA family.</text>
</comment>
<dbReference type="NCBIfam" id="TIGR00547">
    <property type="entry name" value="lolA"/>
    <property type="match status" value="1"/>
</dbReference>
<keyword evidence="8 10" id="KW-0653">Protein transport</keyword>
<evidence type="ECO:0000256" key="4">
    <source>
        <dbReference type="ARBA" id="ARBA00014035"/>
    </source>
</evidence>
<keyword evidence="5 10" id="KW-0813">Transport</keyword>
<dbReference type="HAMAP" id="MF_00240">
    <property type="entry name" value="LolA"/>
    <property type="match status" value="1"/>
</dbReference>
<dbReference type="CDD" id="cd16325">
    <property type="entry name" value="LolA"/>
    <property type="match status" value="1"/>
</dbReference>
<dbReference type="GO" id="GO:0044874">
    <property type="term" value="P:lipoprotein localization to outer membrane"/>
    <property type="evidence" value="ECO:0007669"/>
    <property type="project" value="UniProtKB-UniRule"/>
</dbReference>
<proteinExistence type="inferred from homology"/>
<dbReference type="Proteomes" id="UP000214610">
    <property type="component" value="Unassembled WGS sequence"/>
</dbReference>
<dbReference type="EMBL" id="NHMP01000003">
    <property type="protein sequence ID" value="OXE49675.1"/>
    <property type="molecule type" value="Genomic_DNA"/>
</dbReference>
<dbReference type="RefSeq" id="WP_066595785.1">
    <property type="nucleotide sequence ID" value="NZ_CALBGX010000055.1"/>
</dbReference>
<evidence type="ECO:0000256" key="9">
    <source>
        <dbReference type="ARBA" id="ARBA00023186"/>
    </source>
</evidence>
<keyword evidence="12" id="KW-1185">Reference proteome</keyword>
<protein>
    <recommendedName>
        <fullName evidence="4 10">Outer-membrane lipoprotein carrier protein</fullName>
    </recommendedName>
</protein>
<comment type="function">
    <text evidence="10">Participates in the translocation of lipoproteins from the inner membrane to the outer membrane. Only forms a complex with a lipoprotein if the residue after the N-terminal Cys is not an aspartate (The Asp acts as a targeting signal to indicate that the lipoprotein should stay in the inner membrane).</text>
</comment>
<dbReference type="PANTHER" id="PTHR35869:SF1">
    <property type="entry name" value="OUTER-MEMBRANE LIPOPROTEIN CARRIER PROTEIN"/>
    <property type="match status" value="1"/>
</dbReference>
<evidence type="ECO:0000256" key="6">
    <source>
        <dbReference type="ARBA" id="ARBA00022729"/>
    </source>
</evidence>
<reference evidence="12" key="1">
    <citation type="submission" date="2017-05" db="EMBL/GenBank/DDBJ databases">
        <title>Improved OligoMM genomes.</title>
        <authorList>
            <person name="Garzetti D."/>
        </authorList>
    </citation>
    <scope>NUCLEOTIDE SEQUENCE [LARGE SCALE GENOMIC DNA]</scope>
    <source>
        <strain evidence="12">YL45</strain>
    </source>
</reference>
<dbReference type="Gene3D" id="2.50.20.10">
    <property type="entry name" value="Lipoprotein localisation LolA/LolB/LppX"/>
    <property type="match status" value="1"/>
</dbReference>
<evidence type="ECO:0000313" key="12">
    <source>
        <dbReference type="Proteomes" id="UP000214610"/>
    </source>
</evidence>
<evidence type="ECO:0000256" key="2">
    <source>
        <dbReference type="ARBA" id="ARBA00007615"/>
    </source>
</evidence>
<evidence type="ECO:0000256" key="7">
    <source>
        <dbReference type="ARBA" id="ARBA00022764"/>
    </source>
</evidence>
<dbReference type="AlphaFoldDB" id="A0A227KNL2"/>
<evidence type="ECO:0000256" key="10">
    <source>
        <dbReference type="HAMAP-Rule" id="MF_00240"/>
    </source>
</evidence>
<dbReference type="PANTHER" id="PTHR35869">
    <property type="entry name" value="OUTER-MEMBRANE LIPOPROTEIN CARRIER PROTEIN"/>
    <property type="match status" value="1"/>
</dbReference>
<keyword evidence="11" id="KW-0449">Lipoprotein</keyword>
<comment type="subunit">
    <text evidence="3 10">Monomer.</text>
</comment>
<dbReference type="InterPro" id="IPR018323">
    <property type="entry name" value="OM_lipoprot_carrier_LolA_Pbac"/>
</dbReference>
<accession>A0A227KNL2</accession>
<name>A0A227KNL2_9BURK</name>
<dbReference type="Pfam" id="PF03548">
    <property type="entry name" value="LolA"/>
    <property type="match status" value="1"/>
</dbReference>
<evidence type="ECO:0000256" key="8">
    <source>
        <dbReference type="ARBA" id="ARBA00022927"/>
    </source>
</evidence>
<dbReference type="GO" id="GO:0042597">
    <property type="term" value="C:periplasmic space"/>
    <property type="evidence" value="ECO:0007669"/>
    <property type="project" value="UniProtKB-SubCell"/>
</dbReference>
<comment type="caution">
    <text evidence="11">The sequence shown here is derived from an EMBL/GenBank/DDBJ whole genome shotgun (WGS) entry which is preliminary data.</text>
</comment>
<dbReference type="InterPro" id="IPR004564">
    <property type="entry name" value="OM_lipoprot_carrier_LolA-like"/>
</dbReference>
<dbReference type="InterPro" id="IPR029046">
    <property type="entry name" value="LolA/LolB/LppX"/>
</dbReference>
<gene>
    <name evidence="10" type="primary">lolA</name>
    <name evidence="11" type="ORF">ADH67_05990</name>
</gene>
<evidence type="ECO:0000313" key="11">
    <source>
        <dbReference type="EMBL" id="OXE49675.1"/>
    </source>
</evidence>
<organism evidence="11 12">
    <name type="scientific">Turicimonas muris</name>
    <dbReference type="NCBI Taxonomy" id="1796652"/>
    <lineage>
        <taxon>Bacteria</taxon>
        <taxon>Pseudomonadati</taxon>
        <taxon>Pseudomonadota</taxon>
        <taxon>Betaproteobacteria</taxon>
        <taxon>Burkholderiales</taxon>
        <taxon>Sutterellaceae</taxon>
        <taxon>Turicimonas</taxon>
    </lineage>
</organism>
<comment type="subcellular location">
    <subcellularLocation>
        <location evidence="1 10">Periplasm</location>
    </subcellularLocation>
</comment>
<keyword evidence="7 10" id="KW-0574">Periplasm</keyword>
<evidence type="ECO:0000256" key="3">
    <source>
        <dbReference type="ARBA" id="ARBA00011245"/>
    </source>
</evidence>
<keyword evidence="6" id="KW-0732">Signal</keyword>
<dbReference type="SUPFAM" id="SSF89392">
    <property type="entry name" value="Prokaryotic lipoproteins and lipoprotein localization factors"/>
    <property type="match status" value="1"/>
</dbReference>
<evidence type="ECO:0000256" key="5">
    <source>
        <dbReference type="ARBA" id="ARBA00022448"/>
    </source>
</evidence>
<evidence type="ECO:0000256" key="1">
    <source>
        <dbReference type="ARBA" id="ARBA00004418"/>
    </source>
</evidence>
<dbReference type="GO" id="GO:0042953">
    <property type="term" value="P:lipoprotein transport"/>
    <property type="evidence" value="ECO:0007669"/>
    <property type="project" value="InterPro"/>
</dbReference>
<sequence length="197" mass="21929">MSFFISTYALGAEGIELLENFSKNVKNAQGEFDQTVVDKGGKQIDQSSGKFVFSRPGKFLWQYTVPFPQEMICNGKTIWVWDKDLNQVTVRSAKETIPQSPAAILFGDSNIKKYWKVKDIEGGDNLNWIELVPIAGNLNFSKITMGFKGDLPVKMEFVGSLGETSKLTLKNVVTDVSPGSKFFSFEIPKGADVVRLE</sequence>
<keyword evidence="9 10" id="KW-0143">Chaperone</keyword>